<evidence type="ECO:0000256" key="5">
    <source>
        <dbReference type="ARBA" id="ARBA00022779"/>
    </source>
</evidence>
<protein>
    <recommendedName>
        <fullName evidence="2 7">Flagellar motor switch protein FliN</fullName>
    </recommendedName>
</protein>
<dbReference type="InterPro" id="IPR001172">
    <property type="entry name" value="FliN_T3SS_HrcQb"/>
</dbReference>
<evidence type="ECO:0000313" key="11">
    <source>
        <dbReference type="Proteomes" id="UP000245629"/>
    </source>
</evidence>
<keyword evidence="4 7" id="KW-0145">Chemotaxis</keyword>
<evidence type="ECO:0000259" key="9">
    <source>
        <dbReference type="Pfam" id="PF01052"/>
    </source>
</evidence>
<keyword evidence="7" id="KW-0975">Bacterial flagellum</keyword>
<dbReference type="InterPro" id="IPR051469">
    <property type="entry name" value="FliN/MopA/SpaO"/>
</dbReference>
<dbReference type="AlphaFoldDB" id="A0A2S2CV25"/>
<dbReference type="GO" id="GO:0009425">
    <property type="term" value="C:bacterial-type flagellum basal body"/>
    <property type="evidence" value="ECO:0007669"/>
    <property type="project" value="UniProtKB-SubCell"/>
</dbReference>
<dbReference type="NCBIfam" id="TIGR02480">
    <property type="entry name" value="fliN"/>
    <property type="match status" value="1"/>
</dbReference>
<evidence type="ECO:0000256" key="3">
    <source>
        <dbReference type="ARBA" id="ARBA00022475"/>
    </source>
</evidence>
<dbReference type="GO" id="GO:0003774">
    <property type="term" value="F:cytoskeletal motor activity"/>
    <property type="evidence" value="ECO:0007669"/>
    <property type="project" value="UniProtKB-UniRule"/>
</dbReference>
<gene>
    <name evidence="10" type="primary">fliN</name>
    <name evidence="10" type="ORF">DEW08_19400</name>
</gene>
<evidence type="ECO:0000256" key="2">
    <source>
        <dbReference type="ARBA" id="ARBA00021897"/>
    </source>
</evidence>
<evidence type="ECO:0000256" key="7">
    <source>
        <dbReference type="RuleBase" id="RU362074"/>
    </source>
</evidence>
<dbReference type="InterPro" id="IPR001543">
    <property type="entry name" value="FliN-like_C"/>
</dbReference>
<feature type="region of interest" description="Disordered" evidence="8">
    <location>
        <begin position="1"/>
        <end position="29"/>
    </location>
</feature>
<comment type="similarity">
    <text evidence="1 7">Belongs to the FliN/MopA/SpaO family.</text>
</comment>
<evidence type="ECO:0000256" key="1">
    <source>
        <dbReference type="ARBA" id="ARBA00009226"/>
    </source>
</evidence>
<dbReference type="Pfam" id="PF01052">
    <property type="entry name" value="FliMN_C"/>
    <property type="match status" value="1"/>
</dbReference>
<dbReference type="OrthoDB" id="9790303at2"/>
<name>A0A2S2CV25_9PROT</name>
<sequence>MSTLNLETLEDDPRWNEKGPAEKAATEKPAVDKAAGDLVSAIYNVPVDVQVVLGRTSMLVAQLLKLGRGAVVELERKVDEPVEVLVNHRLVARGEVVIVEDQKLGVTLTEIVRTDLGLD</sequence>
<dbReference type="InterPro" id="IPR012826">
    <property type="entry name" value="FliN"/>
</dbReference>
<comment type="function">
    <text evidence="7">FliN is one of three proteins (FliG, FliN, FliM) that form the rotor-mounted switch complex (C ring), located at the base of the basal body. This complex interacts with the CheY and CheZ chemotaxis proteins, in addition to contacting components of the motor that determine the direction of flagellar rotation.</text>
</comment>
<keyword evidence="10" id="KW-0282">Flagellum</keyword>
<dbReference type="KEGG" id="azz:DEW08_19400"/>
<dbReference type="EMBL" id="CP029354">
    <property type="protein sequence ID" value="AWK88265.1"/>
    <property type="molecule type" value="Genomic_DNA"/>
</dbReference>
<accession>A0A2S2CV25</accession>
<dbReference type="Proteomes" id="UP000245629">
    <property type="component" value="Chromosome 3"/>
</dbReference>
<keyword evidence="10" id="KW-0969">Cilium</keyword>
<dbReference type="Gene3D" id="2.30.330.10">
    <property type="entry name" value="SpoA-like"/>
    <property type="match status" value="1"/>
</dbReference>
<keyword evidence="10" id="KW-0966">Cell projection</keyword>
<proteinExistence type="inferred from homology"/>
<dbReference type="SUPFAM" id="SSF101801">
    <property type="entry name" value="Surface presentation of antigens (SPOA)"/>
    <property type="match status" value="1"/>
</dbReference>
<keyword evidence="6 7" id="KW-0472">Membrane</keyword>
<feature type="domain" description="Flagellar motor switch protein FliN-like C-terminal" evidence="9">
    <location>
        <begin position="41"/>
        <end position="112"/>
    </location>
</feature>
<dbReference type="GO" id="GO:0005886">
    <property type="term" value="C:plasma membrane"/>
    <property type="evidence" value="ECO:0007669"/>
    <property type="project" value="UniProtKB-SubCell"/>
</dbReference>
<dbReference type="PANTHER" id="PTHR43484">
    <property type="match status" value="1"/>
</dbReference>
<evidence type="ECO:0000256" key="6">
    <source>
        <dbReference type="ARBA" id="ARBA00023136"/>
    </source>
</evidence>
<dbReference type="GO" id="GO:0006935">
    <property type="term" value="P:chemotaxis"/>
    <property type="evidence" value="ECO:0007669"/>
    <property type="project" value="UniProtKB-KW"/>
</dbReference>
<dbReference type="RefSeq" id="WP_109330364.1">
    <property type="nucleotide sequence ID" value="NZ_CP029354.1"/>
</dbReference>
<dbReference type="InterPro" id="IPR036429">
    <property type="entry name" value="SpoA-like_sf"/>
</dbReference>
<reference evidence="11" key="1">
    <citation type="submission" date="2018-05" db="EMBL/GenBank/DDBJ databases">
        <title>Azospirillum thermophila sp. nov., a novel isolated from hot spring.</title>
        <authorList>
            <person name="Zhao Z."/>
        </authorList>
    </citation>
    <scope>NUCLEOTIDE SEQUENCE [LARGE SCALE GENOMIC DNA]</scope>
    <source>
        <strain evidence="11">CFH 70021</strain>
    </source>
</reference>
<evidence type="ECO:0000313" key="10">
    <source>
        <dbReference type="EMBL" id="AWK88265.1"/>
    </source>
</evidence>
<dbReference type="GO" id="GO:0071973">
    <property type="term" value="P:bacterial-type flagellum-dependent cell motility"/>
    <property type="evidence" value="ECO:0007669"/>
    <property type="project" value="UniProtKB-UniRule"/>
</dbReference>
<evidence type="ECO:0000256" key="4">
    <source>
        <dbReference type="ARBA" id="ARBA00022500"/>
    </source>
</evidence>
<feature type="compositionally biased region" description="Basic and acidic residues" evidence="8">
    <location>
        <begin position="11"/>
        <end position="29"/>
    </location>
</feature>
<comment type="subcellular location">
    <subcellularLocation>
        <location evidence="7">Cell membrane</location>
        <topology evidence="7">Peripheral membrane protein</topology>
        <orientation evidence="7">Cytoplasmic side</orientation>
    </subcellularLocation>
    <subcellularLocation>
        <location evidence="7">Bacterial flagellum basal body</location>
    </subcellularLocation>
</comment>
<dbReference type="PANTHER" id="PTHR43484:SF1">
    <property type="entry name" value="FLAGELLAR MOTOR SWITCH PROTEIN FLIN"/>
    <property type="match status" value="1"/>
</dbReference>
<dbReference type="PRINTS" id="PR00956">
    <property type="entry name" value="FLGMOTORFLIN"/>
</dbReference>
<evidence type="ECO:0000256" key="8">
    <source>
        <dbReference type="SAM" id="MobiDB-lite"/>
    </source>
</evidence>
<organism evidence="10 11">
    <name type="scientific">Azospirillum thermophilum</name>
    <dbReference type="NCBI Taxonomy" id="2202148"/>
    <lineage>
        <taxon>Bacteria</taxon>
        <taxon>Pseudomonadati</taxon>
        <taxon>Pseudomonadota</taxon>
        <taxon>Alphaproteobacteria</taxon>
        <taxon>Rhodospirillales</taxon>
        <taxon>Azospirillaceae</taxon>
        <taxon>Azospirillum</taxon>
    </lineage>
</organism>
<keyword evidence="5 7" id="KW-0283">Flagellar rotation</keyword>
<keyword evidence="11" id="KW-1185">Reference proteome</keyword>
<keyword evidence="3 7" id="KW-1003">Cell membrane</keyword>